<dbReference type="AlphaFoldDB" id="A0A2A1KES0"/>
<dbReference type="STRING" id="1283.ShL2_00228"/>
<evidence type="ECO:0000313" key="3">
    <source>
        <dbReference type="Proteomes" id="UP000053523"/>
    </source>
</evidence>
<keyword evidence="1" id="KW-0472">Membrane</keyword>
<feature type="transmembrane region" description="Helical" evidence="1">
    <location>
        <begin position="41"/>
        <end position="61"/>
    </location>
</feature>
<dbReference type="RefSeq" id="WP_053025695.1">
    <property type="nucleotide sequence ID" value="NZ_CAJCGD010000009.1"/>
</dbReference>
<name>A0A2A1KES0_STAHA</name>
<organism evidence="2 3">
    <name type="scientific">Staphylococcus haemolyticus</name>
    <dbReference type="NCBI Taxonomy" id="1283"/>
    <lineage>
        <taxon>Bacteria</taxon>
        <taxon>Bacillati</taxon>
        <taxon>Bacillota</taxon>
        <taxon>Bacilli</taxon>
        <taxon>Bacillales</taxon>
        <taxon>Staphylococcaceae</taxon>
        <taxon>Staphylococcus</taxon>
    </lineage>
</organism>
<accession>A0A2A1KES0</accession>
<gene>
    <name evidence="2" type="ORF">AL503_001480</name>
</gene>
<evidence type="ECO:0000256" key="1">
    <source>
        <dbReference type="SAM" id="Phobius"/>
    </source>
</evidence>
<dbReference type="InterPro" id="IPR021509">
    <property type="entry name" value="DUF3169"/>
</dbReference>
<feature type="transmembrane region" description="Helical" evidence="1">
    <location>
        <begin position="185"/>
        <end position="204"/>
    </location>
</feature>
<comment type="caution">
    <text evidence="2">The sequence shown here is derived from an EMBL/GenBank/DDBJ whole genome shotgun (WGS) entry which is preliminary data.</text>
</comment>
<keyword evidence="1" id="KW-1133">Transmembrane helix</keyword>
<sequence length="238" mass="26888">MKVKRYLILLVLGGIIGGFVSSSMGSISTFLSNVNFAHTHFGLIICIIASLIIIGLTFYLWKVQKDALKFKNQSLNSIEDDDADLFEMKSNLNFNKSSIITYIQLIISFVALLLIVFGHGSNIDVLYAIIPYMLTIIPSIMLGFFNRRFDSRYPKIGEKNYTEKTLALLDEGERHIAIVSMYKNYGVNLVLLMIAIIFLGIFSIDTGSNQTLGILFLIIIFAYNSLGYMLKVRKFYKS</sequence>
<feature type="transmembrane region" description="Helical" evidence="1">
    <location>
        <begin position="125"/>
        <end position="145"/>
    </location>
</feature>
<protein>
    <submittedName>
        <fullName evidence="2">DUF3169 domain-containing protein</fullName>
    </submittedName>
</protein>
<feature type="transmembrane region" description="Helical" evidence="1">
    <location>
        <begin position="99"/>
        <end position="119"/>
    </location>
</feature>
<keyword evidence="1" id="KW-0812">Transmembrane</keyword>
<dbReference type="Proteomes" id="UP000053523">
    <property type="component" value="Unassembled WGS sequence"/>
</dbReference>
<dbReference type="EMBL" id="LORN02000006">
    <property type="protein sequence ID" value="PNN29986.1"/>
    <property type="molecule type" value="Genomic_DNA"/>
</dbReference>
<proteinExistence type="predicted"/>
<feature type="transmembrane region" description="Helical" evidence="1">
    <location>
        <begin position="210"/>
        <end position="230"/>
    </location>
</feature>
<dbReference type="Pfam" id="PF11368">
    <property type="entry name" value="DUF3169"/>
    <property type="match status" value="1"/>
</dbReference>
<evidence type="ECO:0000313" key="2">
    <source>
        <dbReference type="EMBL" id="PNN29986.1"/>
    </source>
</evidence>
<reference evidence="2 3" key="1">
    <citation type="submission" date="2017-12" db="EMBL/GenBank/DDBJ databases">
        <title>FDA dAtabase for Regulatory Grade micrObial Sequences (FDA-ARGOS): Supporting development and validation of Infectious Disease Dx tests.</title>
        <authorList>
            <person name="Hoffmann M."/>
            <person name="Allard M."/>
            <person name="Evans P."/>
            <person name="Brown E."/>
            <person name="Tallon L."/>
            <person name="Sadzewicz L."/>
            <person name="Sengamalay N."/>
            <person name="Ott S."/>
            <person name="Godinez A."/>
            <person name="Nagaraj S."/>
            <person name="Vavikolanu K."/>
            <person name="Aluvathingal J."/>
            <person name="Nadendla S."/>
            <person name="Sichtig H."/>
        </authorList>
    </citation>
    <scope>NUCLEOTIDE SEQUENCE [LARGE SCALE GENOMIC DNA]</scope>
    <source>
        <strain evidence="2 3">FDAARGOS_148</strain>
    </source>
</reference>